<dbReference type="KEGG" id="jeo:JMA_14700"/>
<reference evidence="1 2" key="1">
    <citation type="submission" date="2014-08" db="EMBL/GenBank/DDBJ databases">
        <title>Complete genome of a marine bacteria Jeotgalibacillus malaysiensis.</title>
        <authorList>
            <person name="Yaakop A.S."/>
            <person name="Chan K.-G."/>
            <person name="Goh K.M."/>
        </authorList>
    </citation>
    <scope>NUCLEOTIDE SEQUENCE [LARGE SCALE GENOMIC DNA]</scope>
    <source>
        <strain evidence="1 2">D5</strain>
    </source>
</reference>
<evidence type="ECO:0000313" key="1">
    <source>
        <dbReference type="EMBL" id="AJD90787.1"/>
    </source>
</evidence>
<proteinExistence type="predicted"/>
<dbReference type="HOGENOM" id="CLU_2617267_0_0_9"/>
<dbReference type="Proteomes" id="UP000031449">
    <property type="component" value="Chromosome"/>
</dbReference>
<accession>A0A0B5AQ49</accession>
<dbReference type="BioCyc" id="JESP1508404:G14D9-10725-MONOMER"/>
<sequence>MIADRLLDLPASKTKKLDETLVRFKVIDKLPGFAQPLAPYNDDEILSKVISISDRHYEFTKVKKNHRWLPSDRHQGYH</sequence>
<name>A0A0B5AQ49_9BACL</name>
<dbReference type="AlphaFoldDB" id="A0A0B5AQ49"/>
<dbReference type="EMBL" id="CP009416">
    <property type="protein sequence ID" value="AJD90787.1"/>
    <property type="molecule type" value="Genomic_DNA"/>
</dbReference>
<dbReference type="STRING" id="1508404.JMA_14700"/>
<protein>
    <submittedName>
        <fullName evidence="1">Uncharacterized protein</fullName>
    </submittedName>
</protein>
<evidence type="ECO:0000313" key="2">
    <source>
        <dbReference type="Proteomes" id="UP000031449"/>
    </source>
</evidence>
<gene>
    <name evidence="1" type="ORF">JMA_14700</name>
</gene>
<keyword evidence="2" id="KW-1185">Reference proteome</keyword>
<organism evidence="1 2">
    <name type="scientific">Jeotgalibacillus malaysiensis</name>
    <dbReference type="NCBI Taxonomy" id="1508404"/>
    <lineage>
        <taxon>Bacteria</taxon>
        <taxon>Bacillati</taxon>
        <taxon>Bacillota</taxon>
        <taxon>Bacilli</taxon>
        <taxon>Bacillales</taxon>
        <taxon>Caryophanaceae</taxon>
        <taxon>Jeotgalibacillus</taxon>
    </lineage>
</organism>